<evidence type="ECO:0000256" key="3">
    <source>
        <dbReference type="ARBA" id="ARBA00012891"/>
    </source>
</evidence>
<evidence type="ECO:0000256" key="1">
    <source>
        <dbReference type="ARBA" id="ARBA00000213"/>
    </source>
</evidence>
<dbReference type="Gene3D" id="1.10.132.10">
    <property type="match status" value="1"/>
</dbReference>
<organism evidence="10 11">
    <name type="scientific">Bonamia ostreae</name>
    <dbReference type="NCBI Taxonomy" id="126728"/>
    <lineage>
        <taxon>Eukaryota</taxon>
        <taxon>Sar</taxon>
        <taxon>Rhizaria</taxon>
        <taxon>Endomyxa</taxon>
        <taxon>Ascetosporea</taxon>
        <taxon>Haplosporida</taxon>
        <taxon>Bonamia</taxon>
    </lineage>
</organism>
<comment type="catalytic activity">
    <reaction evidence="1 7">
        <text>ATP-independent breakage of single-stranded DNA, followed by passage and rejoining.</text>
        <dbReference type="EC" id="5.6.2.1"/>
    </reaction>
</comment>
<feature type="domain" description="DNA topoisomerase I eukaryotic-type" evidence="9">
    <location>
        <begin position="1"/>
        <end position="297"/>
    </location>
</feature>
<evidence type="ECO:0000256" key="2">
    <source>
        <dbReference type="ARBA" id="ARBA00006645"/>
    </source>
</evidence>
<dbReference type="InterPro" id="IPR051062">
    <property type="entry name" value="Topoisomerase_IB"/>
</dbReference>
<protein>
    <recommendedName>
        <fullName evidence="3">DNA topoisomerase</fullName>
        <ecNumber evidence="3">5.6.2.1</ecNumber>
    </recommendedName>
</protein>
<proteinExistence type="inferred from homology"/>
<keyword evidence="11" id="KW-1185">Reference proteome</keyword>
<evidence type="ECO:0000256" key="5">
    <source>
        <dbReference type="ARBA" id="ARBA00023125"/>
    </source>
</evidence>
<dbReference type="EMBL" id="JBDODL010001509">
    <property type="protein sequence ID" value="MES1921583.1"/>
    <property type="molecule type" value="Genomic_DNA"/>
</dbReference>
<dbReference type="InterPro" id="IPR013499">
    <property type="entry name" value="TopoI_euk"/>
</dbReference>
<keyword evidence="5 7" id="KW-0238">DNA-binding</keyword>
<gene>
    <name evidence="10" type="ORF">MHBO_003115</name>
</gene>
<dbReference type="Pfam" id="PF01028">
    <property type="entry name" value="Topoisom_I"/>
    <property type="match status" value="1"/>
</dbReference>
<dbReference type="InterPro" id="IPR011010">
    <property type="entry name" value="DNA_brk_join_enz"/>
</dbReference>
<reference evidence="10 11" key="1">
    <citation type="journal article" date="2024" name="BMC Biol.">
        <title>Comparative genomics of Ascetosporea gives new insight into the evolutionary basis for animal parasitism in Rhizaria.</title>
        <authorList>
            <person name="Hiltunen Thoren M."/>
            <person name="Onut-Brannstrom I."/>
            <person name="Alfjorden A."/>
            <person name="Peckova H."/>
            <person name="Swords F."/>
            <person name="Hooper C."/>
            <person name="Holzer A.S."/>
            <person name="Bass D."/>
            <person name="Burki F."/>
        </authorList>
    </citation>
    <scope>NUCLEOTIDE SEQUENCE [LARGE SCALE GENOMIC DNA]</scope>
    <source>
        <strain evidence="10">20-A016</strain>
    </source>
</reference>
<dbReference type="InterPro" id="IPR025834">
    <property type="entry name" value="TopoI_C_dom"/>
</dbReference>
<dbReference type="InterPro" id="IPR014727">
    <property type="entry name" value="TopoI_cat_a/b-sub_euk"/>
</dbReference>
<dbReference type="Gene3D" id="3.90.15.10">
    <property type="entry name" value="Topoisomerase I, Chain A, domain 3"/>
    <property type="match status" value="1"/>
</dbReference>
<dbReference type="SUPFAM" id="SSF56349">
    <property type="entry name" value="DNA breaking-rejoining enzymes"/>
    <property type="match status" value="1"/>
</dbReference>
<feature type="coiled-coil region" evidence="8">
    <location>
        <begin position="197"/>
        <end position="234"/>
    </location>
</feature>
<keyword evidence="4 7" id="KW-0799">Topoisomerase</keyword>
<accession>A0ABV2API2</accession>
<dbReference type="PROSITE" id="PS52038">
    <property type="entry name" value="TOPO_IB_2"/>
    <property type="match status" value="1"/>
</dbReference>
<evidence type="ECO:0000313" key="11">
    <source>
        <dbReference type="Proteomes" id="UP001439008"/>
    </source>
</evidence>
<dbReference type="PANTHER" id="PTHR10290">
    <property type="entry name" value="DNA TOPOISOMERASE I"/>
    <property type="match status" value="1"/>
</dbReference>
<evidence type="ECO:0000256" key="6">
    <source>
        <dbReference type="ARBA" id="ARBA00023235"/>
    </source>
</evidence>
<comment type="caution">
    <text evidence="10">The sequence shown here is derived from an EMBL/GenBank/DDBJ whole genome shotgun (WGS) entry which is preliminary data.</text>
</comment>
<feature type="active site" description="O-(3'-phospho-DNA)-tyrosine intermediate" evidence="7">
    <location>
        <position position="283"/>
    </location>
</feature>
<dbReference type="InterPro" id="IPR013500">
    <property type="entry name" value="TopoI_cat_euk"/>
</dbReference>
<comment type="similarity">
    <text evidence="2 7">Belongs to the type IB topoisomerase family.</text>
</comment>
<dbReference type="InterPro" id="IPR014711">
    <property type="entry name" value="TopoI_cat_a-hlx-sub_euk"/>
</dbReference>
<evidence type="ECO:0000259" key="9">
    <source>
        <dbReference type="SMART" id="SM00435"/>
    </source>
</evidence>
<dbReference type="PRINTS" id="PR00416">
    <property type="entry name" value="EUTPISMRASEI"/>
</dbReference>
<dbReference type="SMART" id="SM00435">
    <property type="entry name" value="TOPEUc"/>
    <property type="match status" value="1"/>
</dbReference>
<evidence type="ECO:0000256" key="7">
    <source>
        <dbReference type="PROSITE-ProRule" id="PRU01382"/>
    </source>
</evidence>
<name>A0ABV2API2_9EUKA</name>
<dbReference type="Pfam" id="PF14370">
    <property type="entry name" value="Topo_C_assoc"/>
    <property type="match status" value="1"/>
</dbReference>
<dbReference type="EC" id="5.6.2.1" evidence="3"/>
<dbReference type="PANTHER" id="PTHR10290:SF3">
    <property type="entry name" value="DNA TOPOISOMERASE 1"/>
    <property type="match status" value="1"/>
</dbReference>
<dbReference type="InterPro" id="IPR001631">
    <property type="entry name" value="TopoI"/>
</dbReference>
<keyword evidence="6 7" id="KW-0413">Isomerase</keyword>
<evidence type="ECO:0000313" key="10">
    <source>
        <dbReference type="EMBL" id="MES1921583.1"/>
    </source>
</evidence>
<dbReference type="Proteomes" id="UP001439008">
    <property type="component" value="Unassembled WGS sequence"/>
</dbReference>
<sequence>MKKYESARALKNKIDFVRKEYMKDLNSDDQSNRQRATAVWIIDKLAIRVGNEKDTSITADTVGVCTLRLEHIKFLDDNTIKLDFLGKDSIRYQNKTKIDRVVYKNLKYFCKNKISSDIIFDKLNTRIVNAYLSELSENLTAKVFRTFNASITLQNELAKEKVDKRKTIDQKKYFYDEANRQVAILCNHQKTVSKTFNASLQKQLDRLNEMKIKLKELKKEYKSVSDTTKETETTKKNAKRKRNPMVVKNMIKRLKVRIEKQGFNIKLKKSTKEIALGTSKINYMDPRISVAWCKRNEMPIEKIFQKALLDKFPWALSIDPNFEF</sequence>
<evidence type="ECO:0000256" key="8">
    <source>
        <dbReference type="SAM" id="Coils"/>
    </source>
</evidence>
<keyword evidence="8" id="KW-0175">Coiled coil</keyword>
<evidence type="ECO:0000256" key="4">
    <source>
        <dbReference type="ARBA" id="ARBA00023029"/>
    </source>
</evidence>